<accession>A0A411HP30</accession>
<evidence type="ECO:0000259" key="4">
    <source>
        <dbReference type="SMART" id="SM00563"/>
    </source>
</evidence>
<dbReference type="RefSeq" id="WP_129836023.1">
    <property type="nucleotide sequence ID" value="NZ_CP035704.1"/>
</dbReference>
<reference evidence="5 6" key="1">
    <citation type="submission" date="2019-01" db="EMBL/GenBank/DDBJ databases">
        <title>Pseudolysobacter antarctica gen. nov., sp. nov., isolated from Fildes Peninsula, Antarctica.</title>
        <authorList>
            <person name="Wei Z."/>
            <person name="Peng F."/>
        </authorList>
    </citation>
    <scope>NUCLEOTIDE SEQUENCE [LARGE SCALE GENOMIC DNA]</scope>
    <source>
        <strain evidence="5 6">AQ6-296</strain>
    </source>
</reference>
<keyword evidence="2 5" id="KW-0808">Transferase</keyword>
<evidence type="ECO:0000313" key="6">
    <source>
        <dbReference type="Proteomes" id="UP000291562"/>
    </source>
</evidence>
<dbReference type="Pfam" id="PF01553">
    <property type="entry name" value="Acyltransferase"/>
    <property type="match status" value="1"/>
</dbReference>
<evidence type="ECO:0000256" key="3">
    <source>
        <dbReference type="ARBA" id="ARBA00023315"/>
    </source>
</evidence>
<dbReference type="GO" id="GO:0006654">
    <property type="term" value="P:phosphatidic acid biosynthetic process"/>
    <property type="evidence" value="ECO:0007669"/>
    <property type="project" value="TreeGrafter"/>
</dbReference>
<evidence type="ECO:0000313" key="5">
    <source>
        <dbReference type="EMBL" id="QBB72241.1"/>
    </source>
</evidence>
<keyword evidence="3 5" id="KW-0012">Acyltransferase</keyword>
<organism evidence="5 6">
    <name type="scientific">Pseudolysobacter antarcticus</name>
    <dbReference type="NCBI Taxonomy" id="2511995"/>
    <lineage>
        <taxon>Bacteria</taxon>
        <taxon>Pseudomonadati</taxon>
        <taxon>Pseudomonadota</taxon>
        <taxon>Gammaproteobacteria</taxon>
        <taxon>Lysobacterales</taxon>
        <taxon>Rhodanobacteraceae</taxon>
        <taxon>Pseudolysobacter</taxon>
    </lineage>
</organism>
<dbReference type="CDD" id="cd07989">
    <property type="entry name" value="LPLAT_AGPAT-like"/>
    <property type="match status" value="1"/>
</dbReference>
<dbReference type="AlphaFoldDB" id="A0A411HP30"/>
<dbReference type="GO" id="GO:0003841">
    <property type="term" value="F:1-acylglycerol-3-phosphate O-acyltransferase activity"/>
    <property type="evidence" value="ECO:0007669"/>
    <property type="project" value="TreeGrafter"/>
</dbReference>
<proteinExistence type="predicted"/>
<sequence>MSLTQRFATTLIVGATRLLTGVQARWRAEPQAGARIYFANHSSHLDGAVIWASLPPLLRPRTRAVAALDYWEKSALRRYLAKRVFNVLMIDRNPQQSREQRNAPLQPLLDALDTGDALILFPEGTRGEGESIAPFKSGLYHLARQRPDVALVPVYLENLNRILPKGSLMIVPLLCSAIFGAPMCIASEESRDDFLLRARQALEELAP</sequence>
<evidence type="ECO:0000256" key="2">
    <source>
        <dbReference type="ARBA" id="ARBA00022679"/>
    </source>
</evidence>
<comment type="pathway">
    <text evidence="1">Lipid metabolism.</text>
</comment>
<dbReference type="SUPFAM" id="SSF69593">
    <property type="entry name" value="Glycerol-3-phosphate (1)-acyltransferase"/>
    <property type="match status" value="1"/>
</dbReference>
<dbReference type="OrthoDB" id="9808424at2"/>
<protein>
    <submittedName>
        <fullName evidence="5">1-acyl-sn-glycerol-3-phosphate acyltransferase</fullName>
    </submittedName>
</protein>
<dbReference type="KEGG" id="xbc:ELE36_18745"/>
<dbReference type="EMBL" id="CP035704">
    <property type="protein sequence ID" value="QBB72241.1"/>
    <property type="molecule type" value="Genomic_DNA"/>
</dbReference>
<dbReference type="Proteomes" id="UP000291562">
    <property type="component" value="Chromosome"/>
</dbReference>
<dbReference type="PANTHER" id="PTHR10434">
    <property type="entry name" value="1-ACYL-SN-GLYCEROL-3-PHOSPHATE ACYLTRANSFERASE"/>
    <property type="match status" value="1"/>
</dbReference>
<dbReference type="PANTHER" id="PTHR10434:SF11">
    <property type="entry name" value="1-ACYL-SN-GLYCEROL-3-PHOSPHATE ACYLTRANSFERASE"/>
    <property type="match status" value="1"/>
</dbReference>
<gene>
    <name evidence="5" type="ORF">ELE36_18745</name>
</gene>
<keyword evidence="6" id="KW-1185">Reference proteome</keyword>
<name>A0A411HP30_9GAMM</name>
<dbReference type="InterPro" id="IPR002123">
    <property type="entry name" value="Plipid/glycerol_acylTrfase"/>
</dbReference>
<feature type="domain" description="Phospholipid/glycerol acyltransferase" evidence="4">
    <location>
        <begin position="35"/>
        <end position="159"/>
    </location>
</feature>
<evidence type="ECO:0000256" key="1">
    <source>
        <dbReference type="ARBA" id="ARBA00005189"/>
    </source>
</evidence>
<dbReference type="SMART" id="SM00563">
    <property type="entry name" value="PlsC"/>
    <property type="match status" value="1"/>
</dbReference>